<feature type="region of interest" description="Disordered" evidence="5">
    <location>
        <begin position="1097"/>
        <end position="1129"/>
    </location>
</feature>
<dbReference type="GO" id="GO:0008270">
    <property type="term" value="F:zinc ion binding"/>
    <property type="evidence" value="ECO:0007669"/>
    <property type="project" value="UniProtKB-KW"/>
</dbReference>
<evidence type="ECO:0000256" key="5">
    <source>
        <dbReference type="SAM" id="MobiDB-lite"/>
    </source>
</evidence>
<feature type="region of interest" description="Disordered" evidence="5">
    <location>
        <begin position="1184"/>
        <end position="1263"/>
    </location>
</feature>
<feature type="compositionally biased region" description="Polar residues" evidence="5">
    <location>
        <begin position="1485"/>
        <end position="1500"/>
    </location>
</feature>
<feature type="compositionally biased region" description="Basic and acidic residues" evidence="5">
    <location>
        <begin position="1185"/>
        <end position="1197"/>
    </location>
</feature>
<feature type="compositionally biased region" description="Basic and acidic residues" evidence="5">
    <location>
        <begin position="1115"/>
        <end position="1129"/>
    </location>
</feature>
<feature type="region of interest" description="Disordered" evidence="5">
    <location>
        <begin position="22"/>
        <end position="138"/>
    </location>
</feature>
<feature type="compositionally biased region" description="Basic and acidic residues" evidence="5">
    <location>
        <begin position="976"/>
        <end position="991"/>
    </location>
</feature>
<protein>
    <submittedName>
        <fullName evidence="7">Fyve zinc finger domain-containing protein</fullName>
    </submittedName>
</protein>
<evidence type="ECO:0000256" key="1">
    <source>
        <dbReference type="ARBA" id="ARBA00022723"/>
    </source>
</evidence>
<reference evidence="7 8" key="1">
    <citation type="journal article" date="2017" name="Int. J. Parasitol.">
        <title>The genome of the protozoan parasite Cystoisospora suis and a reverse vaccinology approach to identify vaccine candidates.</title>
        <authorList>
            <person name="Palmieri N."/>
            <person name="Shrestha A."/>
            <person name="Ruttkowski B."/>
            <person name="Beck T."/>
            <person name="Vogl C."/>
            <person name="Tomley F."/>
            <person name="Blake D.P."/>
            <person name="Joachim A."/>
        </authorList>
    </citation>
    <scope>NUCLEOTIDE SEQUENCE [LARGE SCALE GENOMIC DNA]</scope>
    <source>
        <strain evidence="7 8">Wien I</strain>
    </source>
</reference>
<feature type="compositionally biased region" description="Acidic residues" evidence="5">
    <location>
        <begin position="1198"/>
        <end position="1212"/>
    </location>
</feature>
<dbReference type="InterPro" id="IPR013083">
    <property type="entry name" value="Znf_RING/FYVE/PHD"/>
</dbReference>
<feature type="region of interest" description="Disordered" evidence="5">
    <location>
        <begin position="1869"/>
        <end position="1973"/>
    </location>
</feature>
<evidence type="ECO:0000259" key="6">
    <source>
        <dbReference type="PROSITE" id="PS50178"/>
    </source>
</evidence>
<feature type="compositionally biased region" description="Low complexity" evidence="5">
    <location>
        <begin position="1883"/>
        <end position="1904"/>
    </location>
</feature>
<keyword evidence="8" id="KW-1185">Reference proteome</keyword>
<organism evidence="7 8">
    <name type="scientific">Cystoisospora suis</name>
    <dbReference type="NCBI Taxonomy" id="483139"/>
    <lineage>
        <taxon>Eukaryota</taxon>
        <taxon>Sar</taxon>
        <taxon>Alveolata</taxon>
        <taxon>Apicomplexa</taxon>
        <taxon>Conoidasida</taxon>
        <taxon>Coccidia</taxon>
        <taxon>Eucoccidiorida</taxon>
        <taxon>Eimeriorina</taxon>
        <taxon>Sarcocystidae</taxon>
        <taxon>Cystoisospora</taxon>
    </lineage>
</organism>
<comment type="caution">
    <text evidence="7">The sequence shown here is derived from an EMBL/GenBank/DDBJ whole genome shotgun (WGS) entry which is preliminary data.</text>
</comment>
<evidence type="ECO:0000256" key="3">
    <source>
        <dbReference type="ARBA" id="ARBA00022833"/>
    </source>
</evidence>
<name>A0A2C6L1Y3_9APIC</name>
<dbReference type="GeneID" id="94427593"/>
<dbReference type="PANTHER" id="PTHR45748:SF7">
    <property type="entry name" value="1-PHOSPHATIDYLINOSITOL 3-PHOSPHATE 5-KINASE-RELATED"/>
    <property type="match status" value="1"/>
</dbReference>
<sequence>MKMEMFLMDGLSGYYYGEGGIDSCLVDKNSREDQEQEENEEGEVDEEEIHRDTRKSLGMQGSERDQRSHLSPQGCQKQDTHPTHFFSIPSSSSSASFPPSTSFPSPSHPHPCSSSSSVTSPSVTSSSTNPTGTSPSTSWRHLSGLSRFFGLFRGDKGEEDLPPQKAWMMPDAHCSMCYDCGVSFSTFLRRHHCRQCGLVFCLNCSGFFVDGEYLGYSGRIRLCRFCFELRNYSRSNKGDEEQDAEEEEEEENRDEELEALSLYEEEEDEEEKEERKEEKQSRWMRCKSDDVNDHRSLSHDVEKQEKNGLGIQEIEGQRWRRESKRIRYNTDELSSSWSSDERLQESSDLNCSSSSSGRRHGRRVVSTSSSDSSSCSSQSTSSSFSEERESQVSRTRQPVYRHRTSSSMGVPEKPRKKRRKKRKDNNLLDIELSSSSPSLLHPSPNHLPCVCTAGEAAWYHLKTSIDLHCRLVGLSSLHAQVLFDLTLAVIPRLRLASSSFSCSSSSLFDLIKIKRLPGLSISDSFFVNGVVFPHFLQWKSQENLFLYRPRVLLLSFYLGFTRDHPSPSVSICPRLSNTSHSTCSSSSIPSHPSTEGHNSHLFSSSISSFSPPSSSSSLYYTSFSHSDKPSPSLGSSSMSCDLLHHSSHTFSYGSTSNANPSSSSFITSGPAEGISSSLGEGEGLGGQQSYLSFYPRKKVIQLQLLREQEEVFSDMLIKKILAIRPSLILSSHGASHMIQERLRNLGICFFPHVSLKTLKRVSRCTGASILTSIDQAAVKAVLLEREKRKRAREEEALAHERNIKEGFYMDKNDGVVARRREEMTSRTKDKLQRGEKRFLSDKEEGGRPSSFLSRRSNTKKMGSSHEVLETIEEEEQGKEDYPSARLDTKKRREKVPWGMAGLCGVGKPPASCMSGCCPPLVFIANCPPSRGATICLRGGGRKLAISQTFAPSPSTSVSSGLDHESNCETSHQGNEAVDKHEGRWPGSRRNEEIKQIEAEEEMKKKRGKKGLTPDLSDELFLSKRVLQRALVHALSLQQELNLISASCEFLHRRDRREWLRYFSFSPPSPYPSSMTDRRFESSEEAYLISPDGAHHPRGYGYLPALPYSRSRGKERRKENEERRKRRGSHESWGRRKVLCSAPSCVFSERNEAGGEKKPSEDTSYRGRRRQCCCVLMKRPPGVEVTWRKKDGEKKEKEEQEQEGLEEGKESEDEGRFKERENDRETFYYTEKNIRDSKRQDRRKREEKIDPAAISSSSEPSCSRRQFTIPPLSSFHSSHTHRSRSFSSSFSSTNCPSPLVSLVDLFSIVPLLSSDSFSDSSSFLASLVLLGTALHSVPLVDWLRFSFSSPLRRPSSLQLLSHFLSLQSITDSTAHVFAFLSDREKQERHVLYDEPSPHVSSPSACCGAYQGGRSPGCISSSSTSIAGGDLPSPLSSQKAVKDKEDSCCFSSLSSPPPPVYKPTALSITTRPCITSSHETSDRGEETSSSQSIDRATSSSLSLHIDPIPSRPRGEKSLYAFSPVSLYTPHSSPSFLQFYSTVSHLFPYLSLLASKVSEREYREFLSHSLSCSQQRQQSYLSSLSSLRPSFPSLSFDDLPGLCDREEIFLRSFLTAYKMMGFTSSNPVSNCISSSHASKRKNRVVDDDVHGRRRKTREEGCLSRSCSRHLSHVHHRRGGGSTRSATAMHVEIKAALGTLLRKISLEKRTKSSYSFSPLSSSSLSSSSFSSLSSFSLSFHKSMLDMYTALSPCVDTSSSNQVATFLAIFLLSAYIIDCLHPFLIAVQLMCIYSPSNGGQFVQVLSSWSCNKQQCACHPQQHGPLPLVQQLPLSSSSSLSSPLSFLSPSVVSSQDCSSSSYSSLQNGYTVYYHRDEDRRAQSDEKAVSSYLSSPYTSSPSPLPHSPNSSPEDKGSCMTHNDSYGYERRAAGGVRDASMTTASRDRSLEREGRERREDDRDRIATGRHSSEDRPTCTDRASMVKMSASLVYHTTTGITEKGTEVSSPFTGCGSSGLRGEEREKEEERQIVKTAPLPTLREVIRQRCTVAAGLLSQKKCPGGSTRCKKSLLQHTLRMQRFDSRIIVTFGQVSTCISFHVGFVHLSFSSFLTSLSISSVLPRRSLTSPCLAIPTSPSFVW</sequence>
<evidence type="ECO:0000256" key="4">
    <source>
        <dbReference type="PROSITE-ProRule" id="PRU00091"/>
    </source>
</evidence>
<dbReference type="SUPFAM" id="SSF57903">
    <property type="entry name" value="FYVE/PHD zinc finger"/>
    <property type="match status" value="1"/>
</dbReference>
<dbReference type="Pfam" id="PF01363">
    <property type="entry name" value="FYVE"/>
    <property type="match status" value="1"/>
</dbReference>
<feature type="compositionally biased region" description="Low complexity" evidence="5">
    <location>
        <begin position="364"/>
        <end position="384"/>
    </location>
</feature>
<feature type="compositionally biased region" description="Acidic residues" evidence="5">
    <location>
        <begin position="34"/>
        <end position="47"/>
    </location>
</feature>
<dbReference type="SUPFAM" id="SSF52029">
    <property type="entry name" value="GroEL apical domain-like"/>
    <property type="match status" value="1"/>
</dbReference>
<feature type="region of interest" description="Disordered" evidence="5">
    <location>
        <begin position="1995"/>
        <end position="2017"/>
    </location>
</feature>
<feature type="region of interest" description="Disordered" evidence="5">
    <location>
        <begin position="237"/>
        <end position="279"/>
    </location>
</feature>
<dbReference type="VEuPathDB" id="ToxoDB:CSUI_004189"/>
<feature type="compositionally biased region" description="Polar residues" evidence="5">
    <location>
        <begin position="850"/>
        <end position="861"/>
    </location>
</feature>
<feature type="compositionally biased region" description="Low complexity" evidence="5">
    <location>
        <begin position="83"/>
        <end position="138"/>
    </location>
</feature>
<dbReference type="GO" id="GO:0010008">
    <property type="term" value="C:endosome membrane"/>
    <property type="evidence" value="ECO:0007669"/>
    <property type="project" value="TreeGrafter"/>
</dbReference>
<keyword evidence="2 4" id="KW-0863">Zinc-finger</keyword>
<dbReference type="RefSeq" id="XP_067923644.1">
    <property type="nucleotide sequence ID" value="XM_068064382.1"/>
</dbReference>
<evidence type="ECO:0000313" key="8">
    <source>
        <dbReference type="Proteomes" id="UP000221165"/>
    </source>
</evidence>
<dbReference type="InterPro" id="IPR000306">
    <property type="entry name" value="Znf_FYVE"/>
</dbReference>
<accession>A0A2C6L1Y3</accession>
<dbReference type="Proteomes" id="UP000221165">
    <property type="component" value="Unassembled WGS sequence"/>
</dbReference>
<dbReference type="Gene3D" id="3.30.40.10">
    <property type="entry name" value="Zinc/RING finger domain, C3HC4 (zinc finger)"/>
    <property type="match status" value="1"/>
</dbReference>
<feature type="compositionally biased region" description="Basic and acidic residues" evidence="5">
    <location>
        <begin position="1869"/>
        <end position="1881"/>
    </location>
</feature>
<feature type="compositionally biased region" description="Basic residues" evidence="5">
    <location>
        <begin position="414"/>
        <end position="423"/>
    </location>
</feature>
<gene>
    <name evidence="7" type="ORF">CSUI_004189</name>
</gene>
<evidence type="ECO:0000256" key="2">
    <source>
        <dbReference type="ARBA" id="ARBA00022771"/>
    </source>
</evidence>
<dbReference type="EMBL" id="MIGC01001932">
    <property type="protein sequence ID" value="PHJ21965.1"/>
    <property type="molecule type" value="Genomic_DNA"/>
</dbReference>
<feature type="domain" description="FYVE-type" evidence="6">
    <location>
        <begin position="171"/>
        <end position="231"/>
    </location>
</feature>
<feature type="compositionally biased region" description="Basic and acidic residues" evidence="5">
    <location>
        <begin position="820"/>
        <end position="846"/>
    </location>
</feature>
<feature type="compositionally biased region" description="Basic and acidic residues" evidence="5">
    <location>
        <begin position="1937"/>
        <end position="1970"/>
    </location>
</feature>
<dbReference type="InterPro" id="IPR027409">
    <property type="entry name" value="GroEL-like_apical_dom_sf"/>
</dbReference>
<keyword evidence="3" id="KW-0862">Zinc</keyword>
<dbReference type="InterPro" id="IPR011011">
    <property type="entry name" value="Znf_FYVE_PHD"/>
</dbReference>
<keyword evidence="1" id="KW-0479">Metal-binding</keyword>
<feature type="compositionally biased region" description="Acidic residues" evidence="5">
    <location>
        <begin position="240"/>
        <end position="272"/>
    </location>
</feature>
<dbReference type="OrthoDB" id="334035at2759"/>
<dbReference type="Gene3D" id="3.50.7.10">
    <property type="entry name" value="GroEL"/>
    <property type="match status" value="1"/>
</dbReference>
<feature type="compositionally biased region" description="Polar residues" evidence="5">
    <location>
        <begin position="950"/>
        <end position="959"/>
    </location>
</feature>
<feature type="region of interest" description="Disordered" evidence="5">
    <location>
        <begin position="1470"/>
        <end position="1507"/>
    </location>
</feature>
<dbReference type="GO" id="GO:0000285">
    <property type="term" value="F:1-phosphatidylinositol-3-phosphate 5-kinase activity"/>
    <property type="evidence" value="ECO:0007669"/>
    <property type="project" value="TreeGrafter"/>
</dbReference>
<feature type="region of interest" description="Disordered" evidence="5">
    <location>
        <begin position="950"/>
        <end position="991"/>
    </location>
</feature>
<dbReference type="SMART" id="SM00064">
    <property type="entry name" value="FYVE"/>
    <property type="match status" value="1"/>
</dbReference>
<evidence type="ECO:0000313" key="7">
    <source>
        <dbReference type="EMBL" id="PHJ21965.1"/>
    </source>
</evidence>
<feature type="compositionally biased region" description="Basic and acidic residues" evidence="5">
    <location>
        <begin position="1213"/>
        <end position="1249"/>
    </location>
</feature>
<feature type="region of interest" description="Disordered" evidence="5">
    <location>
        <begin position="820"/>
        <end position="883"/>
    </location>
</feature>
<feature type="region of interest" description="Disordered" evidence="5">
    <location>
        <begin position="330"/>
        <end position="427"/>
    </location>
</feature>
<proteinExistence type="predicted"/>
<dbReference type="InterPro" id="IPR017455">
    <property type="entry name" value="Znf_FYVE-rel"/>
</dbReference>
<dbReference type="PANTHER" id="PTHR45748">
    <property type="entry name" value="1-PHOSPHATIDYLINOSITOL 3-PHOSPHATE 5-KINASE-RELATED"/>
    <property type="match status" value="1"/>
</dbReference>
<dbReference type="GO" id="GO:0046854">
    <property type="term" value="P:phosphatidylinositol phosphate biosynthetic process"/>
    <property type="evidence" value="ECO:0007669"/>
    <property type="project" value="TreeGrafter"/>
</dbReference>
<dbReference type="PROSITE" id="PS50178">
    <property type="entry name" value="ZF_FYVE"/>
    <property type="match status" value="1"/>
</dbReference>